<protein>
    <submittedName>
        <fullName evidence="1">Uncharacterized protein</fullName>
    </submittedName>
</protein>
<organism evidence="1 2">
    <name type="scientific">Caerostris extrusa</name>
    <name type="common">Bark spider</name>
    <name type="synonym">Caerostris bankana</name>
    <dbReference type="NCBI Taxonomy" id="172846"/>
    <lineage>
        <taxon>Eukaryota</taxon>
        <taxon>Metazoa</taxon>
        <taxon>Ecdysozoa</taxon>
        <taxon>Arthropoda</taxon>
        <taxon>Chelicerata</taxon>
        <taxon>Arachnida</taxon>
        <taxon>Araneae</taxon>
        <taxon>Araneomorphae</taxon>
        <taxon>Entelegynae</taxon>
        <taxon>Araneoidea</taxon>
        <taxon>Araneidae</taxon>
        <taxon>Caerostris</taxon>
    </lineage>
</organism>
<sequence>MEGTHSFNACGEKNLSSCGNQYVKTSTRTKGILVSPSEINKRHVSLSQNALDQPHATSPTTPTGFLSLFLSVDKRVLSTLHWVM</sequence>
<keyword evidence="2" id="KW-1185">Reference proteome</keyword>
<name>A0AAV4P3Z0_CAEEX</name>
<accession>A0AAV4P3Z0</accession>
<proteinExistence type="predicted"/>
<dbReference type="AlphaFoldDB" id="A0AAV4P3Z0"/>
<dbReference type="EMBL" id="BPLR01021568">
    <property type="protein sequence ID" value="GIX91253.1"/>
    <property type="molecule type" value="Genomic_DNA"/>
</dbReference>
<reference evidence="1 2" key="1">
    <citation type="submission" date="2021-06" db="EMBL/GenBank/DDBJ databases">
        <title>Caerostris extrusa draft genome.</title>
        <authorList>
            <person name="Kono N."/>
            <person name="Arakawa K."/>
        </authorList>
    </citation>
    <scope>NUCLEOTIDE SEQUENCE [LARGE SCALE GENOMIC DNA]</scope>
</reference>
<gene>
    <name evidence="1" type="ORF">CEXT_629071</name>
</gene>
<comment type="caution">
    <text evidence="1">The sequence shown here is derived from an EMBL/GenBank/DDBJ whole genome shotgun (WGS) entry which is preliminary data.</text>
</comment>
<evidence type="ECO:0000313" key="1">
    <source>
        <dbReference type="EMBL" id="GIX91253.1"/>
    </source>
</evidence>
<evidence type="ECO:0000313" key="2">
    <source>
        <dbReference type="Proteomes" id="UP001054945"/>
    </source>
</evidence>
<dbReference type="Proteomes" id="UP001054945">
    <property type="component" value="Unassembled WGS sequence"/>
</dbReference>